<reference evidence="2" key="1">
    <citation type="submission" date="2023-07" db="EMBL/GenBank/DDBJ databases">
        <title>Whole genome sequence analysis of rice epiphytic Sphingomonas sanguinis OsEp_Plm_15B2.</title>
        <authorList>
            <person name="Sahu K.P."/>
            <person name="Asharani P."/>
            <person name="Reddy B."/>
            <person name="Kumar A."/>
        </authorList>
    </citation>
    <scope>NUCLEOTIDE SEQUENCE [LARGE SCALE GENOMIC DNA]</scope>
    <source>
        <strain evidence="2">OsEp_Plm_15B2</strain>
    </source>
</reference>
<sequence>MRAVKRDTIDGPASLLDGNGNGARELIRARTHFGTVPLPEKAFPFGAYKGDDVRYALEALFHGKCAYCETRYDVGAPVDIEHFRPKGEVADLPGHPGYWWLAADWGNLLPSCIDCNRRRYQSTPETLTSQIGILECQRERGFRSILTGKDSCFPVAGVRMAAEPADGQLANAIIVERALLLNPCTDTPSEHLQFHIDRTDPLGLVFARPESGETPEALPALSQKAAEIEQEARAAGISPRGAVSIQIYGLNRLGLVQERTRVLRRLELLADIVVRVSVSADALEKLTLADNEQEDIRDKAIASLRAVVERTIAEIGAMAAADAPYSTMVSTWIQQFKRDMAADMAAPTNERDLK</sequence>
<accession>A0ABU5LPX2</accession>
<gene>
    <name evidence="1" type="ORF">N4G62_08045</name>
</gene>
<proteinExistence type="predicted"/>
<dbReference type="InterPro" id="IPR003615">
    <property type="entry name" value="HNH_nuc"/>
</dbReference>
<name>A0ABU5LPX2_9SPHN</name>
<dbReference type="Gene3D" id="1.10.30.50">
    <property type="match status" value="1"/>
</dbReference>
<dbReference type="CDD" id="cd00085">
    <property type="entry name" value="HNHc"/>
    <property type="match status" value="1"/>
</dbReference>
<comment type="caution">
    <text evidence="1">The sequence shown here is derived from an EMBL/GenBank/DDBJ whole genome shotgun (WGS) entry which is preliminary data.</text>
</comment>
<dbReference type="EMBL" id="JAOBTW010000007">
    <property type="protein sequence ID" value="MDZ7281975.1"/>
    <property type="molecule type" value="Genomic_DNA"/>
</dbReference>
<evidence type="ECO:0000313" key="1">
    <source>
        <dbReference type="EMBL" id="MDZ7281975.1"/>
    </source>
</evidence>
<evidence type="ECO:0008006" key="3">
    <source>
        <dbReference type="Google" id="ProtNLM"/>
    </source>
</evidence>
<organism evidence="1 2">
    <name type="scientific">Sphingomonas sanguinis</name>
    <dbReference type="NCBI Taxonomy" id="33051"/>
    <lineage>
        <taxon>Bacteria</taxon>
        <taxon>Pseudomonadati</taxon>
        <taxon>Pseudomonadota</taxon>
        <taxon>Alphaproteobacteria</taxon>
        <taxon>Sphingomonadales</taxon>
        <taxon>Sphingomonadaceae</taxon>
        <taxon>Sphingomonas</taxon>
    </lineage>
</organism>
<dbReference type="RefSeq" id="WP_322539146.1">
    <property type="nucleotide sequence ID" value="NZ_JAOBTW010000007.1"/>
</dbReference>
<evidence type="ECO:0000313" key="2">
    <source>
        <dbReference type="Proteomes" id="UP001292182"/>
    </source>
</evidence>
<protein>
    <recommendedName>
        <fullName evidence="3">Endonuclease</fullName>
    </recommendedName>
</protein>
<keyword evidence="2" id="KW-1185">Reference proteome</keyword>
<dbReference type="Proteomes" id="UP001292182">
    <property type="component" value="Unassembled WGS sequence"/>
</dbReference>